<dbReference type="InterPro" id="IPR011990">
    <property type="entry name" value="TPR-like_helical_dom_sf"/>
</dbReference>
<dbReference type="RefSeq" id="WP_240100148.1">
    <property type="nucleotide sequence ID" value="NZ_JAJSON010000025.1"/>
</dbReference>
<dbReference type="Pfam" id="PF12833">
    <property type="entry name" value="HTH_18"/>
    <property type="match status" value="1"/>
</dbReference>
<feature type="repeat" description="TPR" evidence="4">
    <location>
        <begin position="454"/>
        <end position="487"/>
    </location>
</feature>
<dbReference type="Gene3D" id="3.40.50.10070">
    <property type="entry name" value="TolB, N-terminal domain"/>
    <property type="match status" value="1"/>
</dbReference>
<dbReference type="Gene3D" id="1.10.10.60">
    <property type="entry name" value="Homeodomain-like"/>
    <property type="match status" value="1"/>
</dbReference>
<dbReference type="PRINTS" id="PR00032">
    <property type="entry name" value="HTHARAC"/>
</dbReference>
<dbReference type="SMART" id="SM00342">
    <property type="entry name" value="HTH_ARAC"/>
    <property type="match status" value="1"/>
</dbReference>
<reference evidence="7" key="1">
    <citation type="submission" date="2021-12" db="EMBL/GenBank/DDBJ databases">
        <title>Description of Gramella crocea sp. nov., a new bacterium isolated from activated sludge.</title>
        <authorList>
            <person name="Zhang X."/>
        </authorList>
    </citation>
    <scope>NUCLEOTIDE SEQUENCE</scope>
    <source>
        <strain evidence="7">YB25</strain>
    </source>
</reference>
<evidence type="ECO:0000256" key="1">
    <source>
        <dbReference type="ARBA" id="ARBA00023015"/>
    </source>
</evidence>
<dbReference type="SUPFAM" id="SSF48452">
    <property type="entry name" value="TPR-like"/>
    <property type="match status" value="2"/>
</dbReference>
<name>A0A9X1UYQ9_9FLAO</name>
<evidence type="ECO:0000313" key="7">
    <source>
        <dbReference type="EMBL" id="MCG9972792.1"/>
    </source>
</evidence>
<comment type="caution">
    <text evidence="7">The sequence shown here is derived from an EMBL/GenBank/DDBJ whole genome shotgun (WGS) entry which is preliminary data.</text>
</comment>
<proteinExistence type="predicted"/>
<dbReference type="PROSITE" id="PS01124">
    <property type="entry name" value="HTH_ARAC_FAMILY_2"/>
    <property type="match status" value="1"/>
</dbReference>
<dbReference type="Proteomes" id="UP001139344">
    <property type="component" value="Unassembled WGS sequence"/>
</dbReference>
<evidence type="ECO:0000259" key="6">
    <source>
        <dbReference type="PROSITE" id="PS01124"/>
    </source>
</evidence>
<feature type="transmembrane region" description="Helical" evidence="5">
    <location>
        <begin position="130"/>
        <end position="150"/>
    </location>
</feature>
<gene>
    <name evidence="7" type="ORF">LU635_14170</name>
</gene>
<keyword evidence="4" id="KW-0802">TPR repeat</keyword>
<dbReference type="SMART" id="SM00028">
    <property type="entry name" value="TPR"/>
    <property type="match status" value="4"/>
</dbReference>
<dbReference type="GO" id="GO:0003700">
    <property type="term" value="F:DNA-binding transcription factor activity"/>
    <property type="evidence" value="ECO:0007669"/>
    <property type="project" value="InterPro"/>
</dbReference>
<evidence type="ECO:0000256" key="4">
    <source>
        <dbReference type="PROSITE-ProRule" id="PRU00339"/>
    </source>
</evidence>
<sequence length="616" mass="70040">MAGAFVDRVKKSILRNIDNEKFGVSDLAKELNLSRSQLLRKLKAATGKPVNQFIREIRLEESVKLLLSEDLTASEISYKVGFNSPSYFNKCFLNHYGVTPGEFKKSNVDLQTLQNKDPEPVNKKRPKKTIIFTFLIIAVFLTGLMAVIFGNKPVNNNPRSSIAVLPLLDLSKDQDKEYLVDGLTEAITLELSKINSIRVISRGSAMKYKGKSNLYSKIAKDLNVDLLLEGSVLYSDDSLRVVVQLIEPLPKEKHLWQNSYDRNHSDIIGLVHNVSNEIAKEISAVIDPIEPLTAYKPDAVAYDLYLKGKHILNTQRTREFSLQKAIEYLNSSIDQDSLFAPAYVALAETYLAFNNLIGDNQIKLNNRKRAKTAVDKALLIDATLAEAYITKGSLLGKLDWNWDKMKTFAEKGLKLDPNNSKARILLSDYHLIKGNYAKAIEEALIAEKLDPINPNLGCFVAERYYINHEYEKSIAKYNQVIELNPNYGGAYDGLGYAFFKIKQPNKTVESWQKLQHIMGNTSLADCYDKNDFQECLRYYLSEAKKDTPRFCRNPGVISSIHMMVNEEQEALEYLRIAYQYRTEDLPVKLTYPDFHPLHDYLEFQEIAKNIGVTLTD</sequence>
<evidence type="ECO:0000256" key="2">
    <source>
        <dbReference type="ARBA" id="ARBA00023125"/>
    </source>
</evidence>
<dbReference type="AlphaFoldDB" id="A0A9X1UYQ9"/>
<keyword evidence="5" id="KW-1133">Transmembrane helix</keyword>
<feature type="domain" description="HTH araC/xylS-type" evidence="6">
    <location>
        <begin position="7"/>
        <end position="106"/>
    </location>
</feature>
<dbReference type="SUPFAM" id="SSF46689">
    <property type="entry name" value="Homeodomain-like"/>
    <property type="match status" value="1"/>
</dbReference>
<keyword evidence="5" id="KW-0812">Transmembrane</keyword>
<organism evidence="7 8">
    <name type="scientific">Christiangramia crocea</name>
    <dbReference type="NCBI Taxonomy" id="2904124"/>
    <lineage>
        <taxon>Bacteria</taxon>
        <taxon>Pseudomonadati</taxon>
        <taxon>Bacteroidota</taxon>
        <taxon>Flavobacteriia</taxon>
        <taxon>Flavobacteriales</taxon>
        <taxon>Flavobacteriaceae</taxon>
        <taxon>Christiangramia</taxon>
    </lineage>
</organism>
<dbReference type="PROSITE" id="PS50005">
    <property type="entry name" value="TPR"/>
    <property type="match status" value="1"/>
</dbReference>
<evidence type="ECO:0000256" key="5">
    <source>
        <dbReference type="SAM" id="Phobius"/>
    </source>
</evidence>
<dbReference type="PANTHER" id="PTHR43280">
    <property type="entry name" value="ARAC-FAMILY TRANSCRIPTIONAL REGULATOR"/>
    <property type="match status" value="1"/>
</dbReference>
<dbReference type="Gene3D" id="1.25.40.10">
    <property type="entry name" value="Tetratricopeptide repeat domain"/>
    <property type="match status" value="1"/>
</dbReference>
<protein>
    <submittedName>
        <fullName evidence="7">Helix-turn-helix domain-containing protein</fullName>
    </submittedName>
</protein>
<dbReference type="PANTHER" id="PTHR43280:SF2">
    <property type="entry name" value="HTH-TYPE TRANSCRIPTIONAL REGULATOR EXSA"/>
    <property type="match status" value="1"/>
</dbReference>
<accession>A0A9X1UYQ9</accession>
<dbReference type="InterPro" id="IPR019734">
    <property type="entry name" value="TPR_rpt"/>
</dbReference>
<dbReference type="InterPro" id="IPR020449">
    <property type="entry name" value="Tscrpt_reg_AraC-type_HTH"/>
</dbReference>
<dbReference type="GO" id="GO:0043565">
    <property type="term" value="F:sequence-specific DNA binding"/>
    <property type="evidence" value="ECO:0007669"/>
    <property type="project" value="InterPro"/>
</dbReference>
<dbReference type="InterPro" id="IPR009057">
    <property type="entry name" value="Homeodomain-like_sf"/>
</dbReference>
<evidence type="ECO:0000256" key="3">
    <source>
        <dbReference type="ARBA" id="ARBA00023163"/>
    </source>
</evidence>
<keyword evidence="2" id="KW-0238">DNA-binding</keyword>
<keyword evidence="1" id="KW-0805">Transcription regulation</keyword>
<keyword evidence="8" id="KW-1185">Reference proteome</keyword>
<dbReference type="EMBL" id="JAJSON010000025">
    <property type="protein sequence ID" value="MCG9972792.1"/>
    <property type="molecule type" value="Genomic_DNA"/>
</dbReference>
<keyword evidence="3" id="KW-0804">Transcription</keyword>
<evidence type="ECO:0000313" key="8">
    <source>
        <dbReference type="Proteomes" id="UP001139344"/>
    </source>
</evidence>
<dbReference type="InterPro" id="IPR018060">
    <property type="entry name" value="HTH_AraC"/>
</dbReference>
<keyword evidence="5" id="KW-0472">Membrane</keyword>